<proteinExistence type="predicted"/>
<dbReference type="AlphaFoldDB" id="A0AAE0KJJ6"/>
<feature type="region of interest" description="Disordered" evidence="1">
    <location>
        <begin position="243"/>
        <end position="293"/>
    </location>
</feature>
<feature type="compositionally biased region" description="Gly residues" evidence="1">
    <location>
        <begin position="257"/>
        <end position="270"/>
    </location>
</feature>
<feature type="compositionally biased region" description="Polar residues" evidence="1">
    <location>
        <begin position="628"/>
        <end position="645"/>
    </location>
</feature>
<accession>A0AAE0KJJ6</accession>
<dbReference type="EMBL" id="JAULSW010000006">
    <property type="protein sequence ID" value="KAK3377673.1"/>
    <property type="molecule type" value="Genomic_DNA"/>
</dbReference>
<organism evidence="2 3">
    <name type="scientific">Podospora didyma</name>
    <dbReference type="NCBI Taxonomy" id="330526"/>
    <lineage>
        <taxon>Eukaryota</taxon>
        <taxon>Fungi</taxon>
        <taxon>Dikarya</taxon>
        <taxon>Ascomycota</taxon>
        <taxon>Pezizomycotina</taxon>
        <taxon>Sordariomycetes</taxon>
        <taxon>Sordariomycetidae</taxon>
        <taxon>Sordariales</taxon>
        <taxon>Podosporaceae</taxon>
        <taxon>Podospora</taxon>
    </lineage>
</organism>
<name>A0AAE0KJJ6_9PEZI</name>
<evidence type="ECO:0000313" key="2">
    <source>
        <dbReference type="EMBL" id="KAK3377673.1"/>
    </source>
</evidence>
<evidence type="ECO:0000256" key="1">
    <source>
        <dbReference type="SAM" id="MobiDB-lite"/>
    </source>
</evidence>
<gene>
    <name evidence="2" type="ORF">B0H63DRAFT_511886</name>
</gene>
<evidence type="ECO:0000313" key="3">
    <source>
        <dbReference type="Proteomes" id="UP001285441"/>
    </source>
</evidence>
<dbReference type="Proteomes" id="UP001285441">
    <property type="component" value="Unassembled WGS sequence"/>
</dbReference>
<reference evidence="2" key="2">
    <citation type="submission" date="2023-06" db="EMBL/GenBank/DDBJ databases">
        <authorList>
            <consortium name="Lawrence Berkeley National Laboratory"/>
            <person name="Haridas S."/>
            <person name="Hensen N."/>
            <person name="Bonometti L."/>
            <person name="Westerberg I."/>
            <person name="Brannstrom I.O."/>
            <person name="Guillou S."/>
            <person name="Cros-Aarteil S."/>
            <person name="Calhoun S."/>
            <person name="Kuo A."/>
            <person name="Mondo S."/>
            <person name="Pangilinan J."/>
            <person name="Riley R."/>
            <person name="LaButti K."/>
            <person name="Andreopoulos B."/>
            <person name="Lipzen A."/>
            <person name="Chen C."/>
            <person name="Yanf M."/>
            <person name="Daum C."/>
            <person name="Ng V."/>
            <person name="Clum A."/>
            <person name="Steindorff A."/>
            <person name="Ohm R."/>
            <person name="Martin F."/>
            <person name="Silar P."/>
            <person name="Natvig D."/>
            <person name="Lalanne C."/>
            <person name="Gautier V."/>
            <person name="Ament-velasquez S.L."/>
            <person name="Kruys A."/>
            <person name="Hutchinson M.I."/>
            <person name="Powell A.J."/>
            <person name="Barry K."/>
            <person name="Miller A.N."/>
            <person name="Grigoriev I.V."/>
            <person name="Debuchy R."/>
            <person name="Gladieux P."/>
            <person name="Thoren M.H."/>
            <person name="Johannesson H."/>
        </authorList>
    </citation>
    <scope>NUCLEOTIDE SEQUENCE</scope>
    <source>
        <strain evidence="2">CBS 232.78</strain>
    </source>
</reference>
<protein>
    <submittedName>
        <fullName evidence="2">Uncharacterized protein</fullName>
    </submittedName>
</protein>
<feature type="region of interest" description="Disordered" evidence="1">
    <location>
        <begin position="309"/>
        <end position="429"/>
    </location>
</feature>
<keyword evidence="3" id="KW-1185">Reference proteome</keyword>
<feature type="compositionally biased region" description="Polar residues" evidence="1">
    <location>
        <begin position="533"/>
        <end position="553"/>
    </location>
</feature>
<sequence>MDPATMLPETDLQYIFRAIHANFKPGTWIDGECTPAQSTPAEASENPHDNPSVQYERAERQGERNRKRKRSNVSGHAGPGTKNDKAANAAKDDATAQSIIDLFTKSIGEPTVDKERLALGTSQTPESHRYDQEPIDDGRELEKLLWKGSLEAEKRGKQLLTSVVIFPAAYLSHKQGLEYSDVCRDLGLGNLATLDFTRSELAGFVGEVPFKSLLKKEAFSSKLLTDGIIHPILAGSDGIQLREEQGQAAASMPSEDGGPGGNLQGGGGRSVGTPSAGATLHQAAPQGNRTVTEPQLGTQFTAVNRGESSQAFHSDDGTGQFHGVANQEAGWRPNEPNVETQSHHTDLSLGDPQHLSGSDRGIFKKRPGDLPPGKASGKRPRPGDNGTGQSSRAGPLRLPLSPPASQSLGDSDADPRAFAGTDDGAGGVNLRETGRQFQAINADHGASPPSLLSRVSTAHSSPLRAIQGPHLCLPSSTTIHDVLPSNNIPNSDGGAQFHGSGVDGDPNSPDGVGLWRAGSPTASRQDAPPNEPNVESLTDQSDGQDHANLSTSRPPHGLSPAVQPYLEGSGEVTSMDGCSTGLTLSSGSGNLAVQGASPLGPGAHGTSGSISKSHMSTTYGNELLPQTPHENTPGSQQTTCPSSPGGSDVEGRGTGIGADVEAPSGVAYETMVSPERQNSMASAENPFADGNSGSQALSGPDDEAGHANLLTAGHTGAPAETQFPDMEADLYPHGNPRSMGFFEELFNLLYDEADLAASGDPAFLMSFDDNSDPLDYFNNRPI</sequence>
<reference evidence="2" key="1">
    <citation type="journal article" date="2023" name="Mol. Phylogenet. Evol.">
        <title>Genome-scale phylogeny and comparative genomics of the fungal order Sordariales.</title>
        <authorList>
            <person name="Hensen N."/>
            <person name="Bonometti L."/>
            <person name="Westerberg I."/>
            <person name="Brannstrom I.O."/>
            <person name="Guillou S."/>
            <person name="Cros-Aarteil S."/>
            <person name="Calhoun S."/>
            <person name="Haridas S."/>
            <person name="Kuo A."/>
            <person name="Mondo S."/>
            <person name="Pangilinan J."/>
            <person name="Riley R."/>
            <person name="LaButti K."/>
            <person name="Andreopoulos B."/>
            <person name="Lipzen A."/>
            <person name="Chen C."/>
            <person name="Yan M."/>
            <person name="Daum C."/>
            <person name="Ng V."/>
            <person name="Clum A."/>
            <person name="Steindorff A."/>
            <person name="Ohm R.A."/>
            <person name="Martin F."/>
            <person name="Silar P."/>
            <person name="Natvig D.O."/>
            <person name="Lalanne C."/>
            <person name="Gautier V."/>
            <person name="Ament-Velasquez S.L."/>
            <person name="Kruys A."/>
            <person name="Hutchinson M.I."/>
            <person name="Powell A.J."/>
            <person name="Barry K."/>
            <person name="Miller A.N."/>
            <person name="Grigoriev I.V."/>
            <person name="Debuchy R."/>
            <person name="Gladieux P."/>
            <person name="Hiltunen Thoren M."/>
            <person name="Johannesson H."/>
        </authorList>
    </citation>
    <scope>NUCLEOTIDE SEQUENCE</scope>
    <source>
        <strain evidence="2">CBS 232.78</strain>
    </source>
</reference>
<feature type="region of interest" description="Disordered" evidence="1">
    <location>
        <begin position="483"/>
        <end position="581"/>
    </location>
</feature>
<feature type="region of interest" description="Disordered" evidence="1">
    <location>
        <begin position="30"/>
        <end position="90"/>
    </location>
</feature>
<feature type="compositionally biased region" description="Polar residues" evidence="1">
    <location>
        <begin position="606"/>
        <end position="620"/>
    </location>
</feature>
<comment type="caution">
    <text evidence="2">The sequence shown here is derived from an EMBL/GenBank/DDBJ whole genome shotgun (WGS) entry which is preliminary data.</text>
</comment>
<feature type="region of interest" description="Disordered" evidence="1">
    <location>
        <begin position="593"/>
        <end position="709"/>
    </location>
</feature>